<comment type="caution">
    <text evidence="1">The sequence shown here is derived from an EMBL/GenBank/DDBJ whole genome shotgun (WGS) entry which is preliminary data.</text>
</comment>
<organism evidence="1 2">
    <name type="scientific">Ralstonia pickettii</name>
    <name type="common">Burkholderia pickettii</name>
    <dbReference type="NCBI Taxonomy" id="329"/>
    <lineage>
        <taxon>Bacteria</taxon>
        <taxon>Pseudomonadati</taxon>
        <taxon>Pseudomonadota</taxon>
        <taxon>Betaproteobacteria</taxon>
        <taxon>Burkholderiales</taxon>
        <taxon>Burkholderiaceae</taxon>
        <taxon>Ralstonia</taxon>
    </lineage>
</organism>
<evidence type="ECO:0000313" key="2">
    <source>
        <dbReference type="Proteomes" id="UP000441032"/>
    </source>
</evidence>
<evidence type="ECO:0000313" key="1">
    <source>
        <dbReference type="EMBL" id="MRS97028.1"/>
    </source>
</evidence>
<accession>A0A7X2HIC2</accession>
<protein>
    <submittedName>
        <fullName evidence="1">Uncharacterized protein</fullName>
    </submittedName>
</protein>
<gene>
    <name evidence="1" type="ORF">GJQ57_00020</name>
</gene>
<dbReference type="AlphaFoldDB" id="A0A7X2HIC2"/>
<reference evidence="1 2" key="1">
    <citation type="submission" date="2019-11" db="EMBL/GenBank/DDBJ databases">
        <title>Phenotypic characterization of an OXA-22 and OXA-60 co-producing Ralstonia pickettii clinical strain.</title>
        <authorList>
            <person name="He F."/>
        </authorList>
    </citation>
    <scope>NUCLEOTIDE SEQUENCE [LARGE SCALE GENOMIC DNA]</scope>
    <source>
        <strain evidence="1 2">PSLESD1</strain>
    </source>
</reference>
<proteinExistence type="predicted"/>
<sequence>MGQSFRLYHDLLVSMLKLVRLYGRAGARPLLPTDDGLAASELHVDVLKVSAERQQNPAGSRKTHPCDASTVWGIGLVLFERGLLANEVGSHGDMRSAHCYAIRDFLQRCDMPLEWIELGSDRELANSLLVQYLPAYVRLRG</sequence>
<dbReference type="EMBL" id="WJYN01000001">
    <property type="protein sequence ID" value="MRS97028.1"/>
    <property type="molecule type" value="Genomic_DNA"/>
</dbReference>
<name>A0A7X2HIC2_RALPI</name>
<dbReference type="Proteomes" id="UP000441032">
    <property type="component" value="Unassembled WGS sequence"/>
</dbReference>
<dbReference type="RefSeq" id="WP_065855898.1">
    <property type="nucleotide sequence ID" value="NZ_MCGA01000014.1"/>
</dbReference>